<dbReference type="PANTHER" id="PTHR21224">
    <property type="entry name" value="INTEGRATOR COMPLEX SUBUNIT 1"/>
    <property type="match status" value="1"/>
</dbReference>
<evidence type="ECO:0000259" key="2">
    <source>
        <dbReference type="Pfam" id="PF12432"/>
    </source>
</evidence>
<proteinExistence type="predicted"/>
<evidence type="ECO:0000259" key="5">
    <source>
        <dbReference type="Pfam" id="PF22929"/>
    </source>
</evidence>
<organism evidence="6">
    <name type="scientific">Lepeophtheirus salmonis</name>
    <name type="common">Salmon louse</name>
    <name type="synonym">Caligus salmonis</name>
    <dbReference type="NCBI Taxonomy" id="72036"/>
    <lineage>
        <taxon>Eukaryota</taxon>
        <taxon>Metazoa</taxon>
        <taxon>Ecdysozoa</taxon>
        <taxon>Arthropoda</taxon>
        <taxon>Crustacea</taxon>
        <taxon>Multicrustacea</taxon>
        <taxon>Hexanauplia</taxon>
        <taxon>Copepoda</taxon>
        <taxon>Siphonostomatoida</taxon>
        <taxon>Caligidae</taxon>
        <taxon>Lepeophtheirus</taxon>
    </lineage>
</organism>
<reference evidence="6" key="1">
    <citation type="submission" date="2014-05" db="EMBL/GenBank/DDBJ databases">
        <authorList>
            <person name="Chronopoulou M."/>
        </authorList>
    </citation>
    <scope>NUCLEOTIDE SEQUENCE</scope>
    <source>
        <tissue evidence="6">Whole organism</tissue>
    </source>
</reference>
<dbReference type="InterPro" id="IPR053965">
    <property type="entry name" value="INTS1_R4"/>
</dbReference>
<sequence>MSQRGKGKGIAFPNDFIALGSKSGSGVTGSGPSVGGGAGTKREGTPVGVGGSSAPSVVSKKAKIPSSVPRVEEWESLALDLDENSLDKFVELVSNSDKSINYLGGAVKLLRNQRAKPDQVLYLSLLYLAKSGSPHFHSDSVTRAFSSLLKRDAKENYKSKGNPLVPVLAANVLMAAYASERHWPDIFVRVYIEDALGERVWVDHPDCKSFVDNVLTAFNTKPRDNNCPSPPIGGSASGSGSATPTRTDEDSLQSIEQFNTLEDYGAEVSKRYERNQELIEQIVMEIVREQLNRRSQGENVTKNFLKFLTNACGLIEVRLAVMPKIEVWMMNIHQKISRPAQELLLSVAINCNTHSAKDVEVIGHFNKLRFKSKQNVNLFLASVRELCGAHHENLPTLVKHTLFNELSNCRNINNMSMLSVMFSVDGDRAAASLATVFIELLLQKECYLRALRFLLREIVRVLKNDINLHYFCHYLMNECPKEALIKDFEFKDRMFKSMTDLVTVAMFLGISSHVRESITSYLRGEKKDYTPYRVYLTQVAKIQNEALIWLHERVPKIFKPEGQAGQASYQQCLHKILFMLNLVSVDEYIRIDGWPAENDRNLFFKAAGEIPITQDSLILLFYIGMSKNLPLNGLDTIHLAEELIKRAAGLQPIKSEDFPIIYIDKPEEIIRCLFQLATYNYPDSITLPPDYKPPILAISTAYWKAWMILVLLAAHNPGEFGKLALESYPTLIAFMEMTITNQFTFPPPTIAIGEIAEELRSKEFQIHQLERHSILELENHLAKPNVISESNSLLLPQLITMDPHGELRKPPEQVLDQLKKLNSLHKIGHLLCRSRKPDFLLDILQRQGSNQAMPWLADLVESSEGSFNVLPVQCLCEFLLNSSSSFIEAESCKIQETEAATTKRRKQKRLLLHLQNLLQNPNSDLGTCLETLDYFLRRLSSPQTSARIQALTGLRLVLTPIVHIKSKEGDEDVIMEEEDETPFFHESGDDWLLKRLPELPTFRKFYPHITQQLRNACQVENDPDTVSLYIQFLARYAPTDSLDALADLSLDMATFIVERSTLFPSLLPGSACKSKNSSDTFHALLRLFTGYMLRIVSNTNDQNHGPQWSDNQQELFTVYWPNGVSATLSFFVIHAQIILLTYGPSDIPEFEQMIRIWHNPELPRAFNVHLSEEAVLIPDWLKLKMIRSNIDCLVDSALKDLNPGQLVLFIQSFGIPVKSMTKLLKALDEAVVTDVDAVNESVMDKTYMGQLVAVQHQRGALGGDKFARALDLNYQEEIKMKKEEIIGGNESIPNVSPRTTVLIPPNQVKNTLMNLFEVGSSANRLSNKEKQDTFRTLQKKLSMSESMPLMDATVKALHTIIKSDSLRDPFILSLNKKIPFSCSLFRLLTSSQIHSRSTTAKNTLLKIAQMLLKQGNDGKKRILRLPLMKILEDFTSRNDLEVKEEQDEMEDDDEPYEILRCSSRIHFEDSVSKLMSVALGDKEKVPELVEAMARLVLGKSQYSKDVKEVPDMDSKIGLLIDWLSILSPELIKSSPDLHRLLLFSKEYSVPSRPYLASTLVHHSSWKEIQTTMNSVLEQFRKELDPSAVLDFIESIHANPRLRKGRDKHVPKHEVPENILNLSEAQLIVVIQYVLLEAKSDINLIHNRMDVMLKILLYGDQVRTVVHYLNSRIHNKYRLIRVFDGHGNSSNEMMEDSSKNEGSFEAVKELILQIYIKIPNSIFTLKYASDDVFPSKILCEKYTSPMDSVSHALLTTLACTQHGRSWASQMQVFDLALRKISSSHPLLMLRNLSLLTSALKGRTNFEFGVFKSRNHMTLYSMSLGLLELLRPHVYEEEHRESLHDGLGCYFEMIEAYFNRRESMFGLIDRFLSFMRDYCLNHPKIAVPFVKKFGKKLPELADKMPNLASLKFLVSGIEWTEDSCSTSTSLNPKVVHRYKASLSTVPPEVKRLSSKFSSLSNNLEDEDDSIRILASSDSISSALSELTSYTSSKPEILYTHFLREILFYMKHPIKSLRAQSHSLFVSLLKHKPSRSVELIDGYIKCLESSDPGIVNSALERLSDIAVLAQESLREILQIVFSLGHLSNYNVNPYLSKTLSVINSHSGY</sequence>
<feature type="region of interest" description="Disordered" evidence="1">
    <location>
        <begin position="23"/>
        <end position="56"/>
    </location>
</feature>
<dbReference type="PANTHER" id="PTHR21224:SF1">
    <property type="entry name" value="INTEGRATOR COMPLEX SUBUNIT 1"/>
    <property type="match status" value="1"/>
</dbReference>
<protein>
    <submittedName>
        <fullName evidence="6">Uncharacterized protein</fullName>
    </submittedName>
</protein>
<dbReference type="Pfam" id="PF12432">
    <property type="entry name" value="INTS1_RP2B-bd"/>
    <property type="match status" value="1"/>
</dbReference>
<dbReference type="Pfam" id="PF22928">
    <property type="entry name" value="INTS1_R4"/>
    <property type="match status" value="1"/>
</dbReference>
<evidence type="ECO:0000313" key="6">
    <source>
        <dbReference type="EMBL" id="CDW39418.1"/>
    </source>
</evidence>
<feature type="compositionally biased region" description="Low complexity" evidence="1">
    <location>
        <begin position="232"/>
        <end position="245"/>
    </location>
</feature>
<dbReference type="EMBL" id="HACA01022057">
    <property type="protein sequence ID" value="CDW39418.1"/>
    <property type="molecule type" value="Transcribed_RNA"/>
</dbReference>
<name>A0A0K2UMC5_LEPSM</name>
<evidence type="ECO:0000256" key="1">
    <source>
        <dbReference type="SAM" id="MobiDB-lite"/>
    </source>
</evidence>
<feature type="domain" description="Integrator complex subunit 1 R4" evidence="4">
    <location>
        <begin position="1972"/>
        <end position="2067"/>
    </location>
</feature>
<dbReference type="GO" id="GO:0032039">
    <property type="term" value="C:integrator complex"/>
    <property type="evidence" value="ECO:0007669"/>
    <property type="project" value="InterPro"/>
</dbReference>
<dbReference type="InterPro" id="IPR022145">
    <property type="entry name" value="INTS1_RPB2-bd"/>
</dbReference>
<dbReference type="OrthoDB" id="19938at2759"/>
<dbReference type="InterPro" id="IPR053964">
    <property type="entry name" value="INT1_R3"/>
</dbReference>
<feature type="domain" description="Integrator complex subunit 1 R3" evidence="3">
    <location>
        <begin position="1745"/>
        <end position="1903"/>
    </location>
</feature>
<evidence type="ECO:0000259" key="3">
    <source>
        <dbReference type="Pfam" id="PF22927"/>
    </source>
</evidence>
<dbReference type="Pfam" id="PF22929">
    <property type="entry name" value="INTS1_INTS2-bd"/>
    <property type="match status" value="1"/>
</dbReference>
<dbReference type="InterPro" id="IPR053966">
    <property type="entry name" value="INTS1_INTS2-bd"/>
</dbReference>
<feature type="domain" description="Integrator complex subunit 1 RPB2-binding" evidence="2">
    <location>
        <begin position="278"/>
        <end position="434"/>
    </location>
</feature>
<accession>A0A0K2UMC5</accession>
<feature type="domain" description="Integrator complex subunit 1 INTS2-binding" evidence="5">
    <location>
        <begin position="930"/>
        <end position="1266"/>
    </location>
</feature>
<feature type="compositionally biased region" description="Gly residues" evidence="1">
    <location>
        <begin position="26"/>
        <end position="39"/>
    </location>
</feature>
<dbReference type="SUPFAM" id="SSF48371">
    <property type="entry name" value="ARM repeat"/>
    <property type="match status" value="2"/>
</dbReference>
<dbReference type="GO" id="GO:0034474">
    <property type="term" value="P:U2 snRNA 3'-end processing"/>
    <property type="evidence" value="ECO:0007669"/>
    <property type="project" value="InterPro"/>
</dbReference>
<dbReference type="InterPro" id="IPR016024">
    <property type="entry name" value="ARM-type_fold"/>
</dbReference>
<evidence type="ECO:0000259" key="4">
    <source>
        <dbReference type="Pfam" id="PF22928"/>
    </source>
</evidence>
<feature type="region of interest" description="Disordered" evidence="1">
    <location>
        <begin position="221"/>
        <end position="252"/>
    </location>
</feature>
<dbReference type="InterPro" id="IPR038902">
    <property type="entry name" value="INTS1"/>
</dbReference>
<dbReference type="Pfam" id="PF22927">
    <property type="entry name" value="INT1_R3"/>
    <property type="match status" value="1"/>
</dbReference>